<evidence type="ECO:0000256" key="12">
    <source>
        <dbReference type="ARBA" id="ARBA00022801"/>
    </source>
</evidence>
<evidence type="ECO:0000256" key="11">
    <source>
        <dbReference type="ARBA" id="ARBA00022729"/>
    </source>
</evidence>
<dbReference type="GO" id="GO:0016042">
    <property type="term" value="P:lipid catabolic process"/>
    <property type="evidence" value="ECO:0007669"/>
    <property type="project" value="UniProtKB-KW"/>
</dbReference>
<feature type="region of interest" description="Disordered" evidence="21">
    <location>
        <begin position="50"/>
        <end position="76"/>
    </location>
</feature>
<evidence type="ECO:0000256" key="9">
    <source>
        <dbReference type="ARBA" id="ARBA00022692"/>
    </source>
</evidence>
<dbReference type="GO" id="GO:0008970">
    <property type="term" value="F:phospholipase A1 activity"/>
    <property type="evidence" value="ECO:0007669"/>
    <property type="project" value="UniProtKB-EC"/>
</dbReference>
<feature type="binding site" description="in dimeric form" evidence="19">
    <location>
        <position position="232"/>
    </location>
    <ligand>
        <name>Ca(2+)</name>
        <dbReference type="ChEBI" id="CHEBI:29108"/>
        <label>1</label>
    </ligand>
</feature>
<keyword evidence="17 20" id="KW-0998">Cell outer membrane</keyword>
<dbReference type="EMBL" id="FRCA01000001">
    <property type="protein sequence ID" value="SHL32246.1"/>
    <property type="molecule type" value="Genomic_DNA"/>
</dbReference>
<keyword evidence="15 20" id="KW-0443">Lipid metabolism</keyword>
<dbReference type="InterPro" id="IPR036541">
    <property type="entry name" value="PLipase_A1_sf"/>
</dbReference>
<dbReference type="SUPFAM" id="SSF56931">
    <property type="entry name" value="Outer membrane phospholipase A (OMPLA)"/>
    <property type="match status" value="1"/>
</dbReference>
<evidence type="ECO:0000313" key="23">
    <source>
        <dbReference type="Proteomes" id="UP000184123"/>
    </source>
</evidence>
<feature type="binding site" description="in dimeric form" evidence="19">
    <location>
        <position position="237"/>
    </location>
    <ligand>
        <name>Ca(2+)</name>
        <dbReference type="ChEBI" id="CHEBI:29108"/>
        <label>1</label>
    </ligand>
</feature>
<keyword evidence="10 19" id="KW-0479">Metal-binding</keyword>
<comment type="catalytic activity">
    <reaction evidence="2 20">
        <text>a 1,2-diacyl-sn-glycero-3-phosphocholine + H2O = a 1-acyl-sn-glycero-3-phosphocholine + a fatty acid + H(+)</text>
        <dbReference type="Rhea" id="RHEA:15801"/>
        <dbReference type="ChEBI" id="CHEBI:15377"/>
        <dbReference type="ChEBI" id="CHEBI:15378"/>
        <dbReference type="ChEBI" id="CHEBI:28868"/>
        <dbReference type="ChEBI" id="CHEBI:57643"/>
        <dbReference type="ChEBI" id="CHEBI:58168"/>
        <dbReference type="EC" id="3.1.1.4"/>
    </reaction>
</comment>
<evidence type="ECO:0000256" key="17">
    <source>
        <dbReference type="ARBA" id="ARBA00023237"/>
    </source>
</evidence>
<dbReference type="InterPro" id="IPR003187">
    <property type="entry name" value="PLipase_A1"/>
</dbReference>
<dbReference type="CDD" id="cd00541">
    <property type="entry name" value="OMPLA"/>
    <property type="match status" value="1"/>
</dbReference>
<feature type="binding site" description="in dimeric form" evidence="19">
    <location>
        <position position="191"/>
    </location>
    <ligand>
        <name>Ca(2+)</name>
        <dbReference type="ChEBI" id="CHEBI:29108"/>
        <label>1</label>
    </ligand>
</feature>
<protein>
    <recommendedName>
        <fullName evidence="7 20">Phospholipase A1</fullName>
        <ecNumber evidence="5 20">3.1.1.32</ecNumber>
        <ecNumber evidence="6 20">3.1.1.4</ecNumber>
    </recommendedName>
    <alternativeName>
        <fullName evidence="20">Phosphatidylcholine 1-acylhydrolase</fullName>
    </alternativeName>
</protein>
<evidence type="ECO:0000256" key="18">
    <source>
        <dbReference type="PIRSR" id="PIRSR603187-1"/>
    </source>
</evidence>
<evidence type="ECO:0000256" key="13">
    <source>
        <dbReference type="ARBA" id="ARBA00022837"/>
    </source>
</evidence>
<comment type="subcellular location">
    <subcellularLocation>
        <location evidence="20">Cell outer membrane</location>
        <topology evidence="20">Multi-pass membrane protein</topology>
    </subcellularLocation>
    <text evidence="20">One of the very few enzymes located there.</text>
</comment>
<dbReference type="EC" id="3.1.1.4" evidence="6 20"/>
<evidence type="ECO:0000256" key="10">
    <source>
        <dbReference type="ARBA" id="ARBA00022723"/>
    </source>
</evidence>
<dbReference type="Proteomes" id="UP000184123">
    <property type="component" value="Unassembled WGS sequence"/>
</dbReference>
<name>A0A1M6ZP65_9GAMM</name>
<dbReference type="EC" id="3.1.1.32" evidence="5 20"/>
<dbReference type="GO" id="GO:0009279">
    <property type="term" value="C:cell outer membrane"/>
    <property type="evidence" value="ECO:0007669"/>
    <property type="project" value="UniProtKB-SubCell"/>
</dbReference>
<evidence type="ECO:0000256" key="15">
    <source>
        <dbReference type="ARBA" id="ARBA00023098"/>
    </source>
</evidence>
<keyword evidence="9" id="KW-0812">Transmembrane</keyword>
<evidence type="ECO:0000256" key="4">
    <source>
        <dbReference type="ARBA" id="ARBA00011702"/>
    </source>
</evidence>
<evidence type="ECO:0000256" key="5">
    <source>
        <dbReference type="ARBA" id="ARBA00013179"/>
    </source>
</evidence>
<evidence type="ECO:0000256" key="2">
    <source>
        <dbReference type="ARBA" id="ARBA00001604"/>
    </source>
</evidence>
<dbReference type="GO" id="GO:0005509">
    <property type="term" value="F:calcium ion binding"/>
    <property type="evidence" value="ECO:0007669"/>
    <property type="project" value="TreeGrafter"/>
</dbReference>
<dbReference type="PRINTS" id="PR01486">
    <property type="entry name" value="PHPHLIPASEA1"/>
</dbReference>
<keyword evidence="12 20" id="KW-0378">Hydrolase</keyword>
<comment type="similarity">
    <text evidence="3 20">Belongs to the phospholipase A1 family.</text>
</comment>
<dbReference type="Gene3D" id="2.40.230.10">
    <property type="entry name" value="Phospholipase A1"/>
    <property type="match status" value="1"/>
</dbReference>
<proteinExistence type="inferred from homology"/>
<evidence type="ECO:0000256" key="21">
    <source>
        <dbReference type="SAM" id="MobiDB-lite"/>
    </source>
</evidence>
<dbReference type="PANTHER" id="PTHR40457">
    <property type="entry name" value="PHOSPHOLIPASE A1"/>
    <property type="match status" value="1"/>
</dbReference>
<evidence type="ECO:0000256" key="16">
    <source>
        <dbReference type="ARBA" id="ARBA00023136"/>
    </source>
</evidence>
<keyword evidence="13 19" id="KW-0106">Calcium</keyword>
<feature type="active site" description="Proton acceptor" evidence="18">
    <location>
        <position position="227"/>
    </location>
</feature>
<comment type="catalytic activity">
    <reaction evidence="1 20">
        <text>a 1,2-diacyl-sn-glycero-3-phosphocholine + H2O = a 2-acyl-sn-glycero-3-phosphocholine + a fatty acid + H(+)</text>
        <dbReference type="Rhea" id="RHEA:18689"/>
        <dbReference type="ChEBI" id="CHEBI:15377"/>
        <dbReference type="ChEBI" id="CHEBI:15378"/>
        <dbReference type="ChEBI" id="CHEBI:28868"/>
        <dbReference type="ChEBI" id="CHEBI:57643"/>
        <dbReference type="ChEBI" id="CHEBI:57875"/>
        <dbReference type="EC" id="3.1.1.32"/>
    </reaction>
</comment>
<evidence type="ECO:0000313" key="22">
    <source>
        <dbReference type="EMBL" id="SHL32246.1"/>
    </source>
</evidence>
<feature type="active site" description="Nucleophile" evidence="18">
    <location>
        <position position="229"/>
    </location>
</feature>
<dbReference type="Pfam" id="PF02253">
    <property type="entry name" value="PLA1"/>
    <property type="match status" value="1"/>
</dbReference>
<evidence type="ECO:0000256" key="7">
    <source>
        <dbReference type="ARBA" id="ARBA00021726"/>
    </source>
</evidence>
<feature type="chain" id="PRO_5019618053" description="Phospholipase A1" evidence="20">
    <location>
        <begin position="27"/>
        <end position="378"/>
    </location>
</feature>
<dbReference type="GO" id="GO:0004623">
    <property type="term" value="F:phospholipase A2 activity"/>
    <property type="evidence" value="ECO:0007669"/>
    <property type="project" value="UniProtKB-EC"/>
</dbReference>
<evidence type="ECO:0000256" key="1">
    <source>
        <dbReference type="ARBA" id="ARBA00000111"/>
    </source>
</evidence>
<comment type="cofactor">
    <cofactor evidence="20">
        <name>Ca(2+)</name>
        <dbReference type="ChEBI" id="CHEBI:29108"/>
    </cofactor>
    <text evidence="20">Binds 1 Ca(2+) ion per monomer. In the dimeric form the Ca(2+) is bound by different amino acids with binding of each Ca(2+) shared with ligands coming from each monomer. The Ca(2+) ion may have a role in catalysis.</text>
</comment>
<dbReference type="PANTHER" id="PTHR40457:SF1">
    <property type="entry name" value="PHOSPHOLIPASE A1"/>
    <property type="match status" value="1"/>
</dbReference>
<keyword evidence="14 20" id="KW-0442">Lipid degradation</keyword>
<evidence type="ECO:0000256" key="6">
    <source>
        <dbReference type="ARBA" id="ARBA00013278"/>
    </source>
</evidence>
<evidence type="ECO:0000256" key="19">
    <source>
        <dbReference type="PIRSR" id="PIRSR603187-2"/>
    </source>
</evidence>
<dbReference type="AlphaFoldDB" id="A0A1M6ZP65"/>
<evidence type="ECO:0000256" key="8">
    <source>
        <dbReference type="ARBA" id="ARBA00022452"/>
    </source>
</evidence>
<comment type="subunit">
    <text evidence="4 20">Homodimer; dimerization is reversible, and the dimeric form is the active one.</text>
</comment>
<feature type="signal peptide" evidence="20">
    <location>
        <begin position="1"/>
        <end position="26"/>
    </location>
</feature>
<feature type="binding site" description="in dimeric form" evidence="19">
    <location>
        <position position="272"/>
    </location>
    <ligand>
        <name>Ca(2+)</name>
        <dbReference type="ChEBI" id="CHEBI:29108"/>
        <label>1</label>
    </ligand>
</feature>
<evidence type="ECO:0000256" key="20">
    <source>
        <dbReference type="RuleBase" id="RU366027"/>
    </source>
</evidence>
<evidence type="ECO:0000256" key="3">
    <source>
        <dbReference type="ARBA" id="ARBA00010525"/>
    </source>
</evidence>
<comment type="function">
    <text evidence="20">Hydrolysis of phosphatidylcholine with phospholipase A2 (EC 3.1.1.4) and phospholipase A1 (EC 3.1.1.32) activities.</text>
</comment>
<keyword evidence="11 20" id="KW-0732">Signal</keyword>
<feature type="compositionally biased region" description="Low complexity" evidence="21">
    <location>
        <begin position="63"/>
        <end position="72"/>
    </location>
</feature>
<accession>A0A1M6ZP65</accession>
<dbReference type="RefSeq" id="WP_234986724.1">
    <property type="nucleotide sequence ID" value="NZ_BJXU01000019.1"/>
</dbReference>
<gene>
    <name evidence="22" type="ORF">SAMN05660971_00193</name>
</gene>
<reference evidence="22 23" key="1">
    <citation type="submission" date="2016-11" db="EMBL/GenBank/DDBJ databases">
        <authorList>
            <person name="Jaros S."/>
            <person name="Januszkiewicz K."/>
            <person name="Wedrychowicz H."/>
        </authorList>
    </citation>
    <scope>NUCLEOTIDE SEQUENCE [LARGE SCALE GENOMIC DNA]</scope>
    <source>
        <strain evidence="22 23">DSM 4740</strain>
    </source>
</reference>
<evidence type="ECO:0000256" key="14">
    <source>
        <dbReference type="ARBA" id="ARBA00022963"/>
    </source>
</evidence>
<keyword evidence="8" id="KW-1134">Transmembrane beta strand</keyword>
<sequence length="378" mass="42604">MMKRPAALGLLVTPVLALGIVGQSNAETSLSPSEREAMEARVQQLQSELSRLQSQLDDDAASDTDSASAPTTQQSISVHDELITDGTIAAVASSGTAEVVQERRVLEEESESNPFAITTHHRNYILPISYNQKPNEDPFREDGNGEMDNTEVKFQFSAKFNIAEDLLFDNGDLFFAYTQRSWWQAYNSEESAPFRETNYEPEVFLDFQNDYELWGWTNTNNRVAFNHQSNGRSSELSRSWNRVIFTSSWINDDWALMVAPHWRVPEDDEDDDNPDIESYVGYADITIAHQLFNTHEASLLLRGNPGDGNYGAQLDYSWPLFGKVRGHVQYYNGYGESLLDYNARTNRLGIGFSLNPLFPSGDRGGSSFQADESFQSIR</sequence>
<dbReference type="STRING" id="44933.SAMN05660971_00193"/>
<organism evidence="22 23">
    <name type="scientific">Halomonas cupida</name>
    <dbReference type="NCBI Taxonomy" id="44933"/>
    <lineage>
        <taxon>Bacteria</taxon>
        <taxon>Pseudomonadati</taxon>
        <taxon>Pseudomonadota</taxon>
        <taxon>Gammaproteobacteria</taxon>
        <taxon>Oceanospirillales</taxon>
        <taxon>Halomonadaceae</taxon>
        <taxon>Halomonas</taxon>
    </lineage>
</organism>
<keyword evidence="16" id="KW-0472">Membrane</keyword>